<comment type="caution">
    <text evidence="2">The sequence shown here is derived from an EMBL/GenBank/DDBJ whole genome shotgun (WGS) entry which is preliminary data.</text>
</comment>
<evidence type="ECO:0000256" key="1">
    <source>
        <dbReference type="SAM" id="MobiDB-lite"/>
    </source>
</evidence>
<organism evidence="2 3">
    <name type="scientific">Miscanthus lutarioriparius</name>
    <dbReference type="NCBI Taxonomy" id="422564"/>
    <lineage>
        <taxon>Eukaryota</taxon>
        <taxon>Viridiplantae</taxon>
        <taxon>Streptophyta</taxon>
        <taxon>Embryophyta</taxon>
        <taxon>Tracheophyta</taxon>
        <taxon>Spermatophyta</taxon>
        <taxon>Magnoliopsida</taxon>
        <taxon>Liliopsida</taxon>
        <taxon>Poales</taxon>
        <taxon>Poaceae</taxon>
        <taxon>PACMAD clade</taxon>
        <taxon>Panicoideae</taxon>
        <taxon>Andropogonodae</taxon>
        <taxon>Andropogoneae</taxon>
        <taxon>Saccharinae</taxon>
        <taxon>Miscanthus</taxon>
    </lineage>
</organism>
<dbReference type="PANTHER" id="PTHR10894">
    <property type="entry name" value="NUCLEOLAR PROTEIN 5 NUCLEOLAR PROTEIN NOP5 NOP58"/>
    <property type="match status" value="1"/>
</dbReference>
<protein>
    <submittedName>
        <fullName evidence="2">Uncharacterized protein</fullName>
    </submittedName>
</protein>
<feature type="region of interest" description="Disordered" evidence="1">
    <location>
        <begin position="1"/>
        <end position="33"/>
    </location>
</feature>
<reference evidence="2" key="1">
    <citation type="submission" date="2020-10" db="EMBL/GenBank/DDBJ databases">
        <authorList>
            <person name="Han B."/>
            <person name="Lu T."/>
            <person name="Zhao Q."/>
            <person name="Huang X."/>
            <person name="Zhao Y."/>
        </authorList>
    </citation>
    <scope>NUCLEOTIDE SEQUENCE</scope>
</reference>
<name>A0A811NPX6_9POAL</name>
<dbReference type="EMBL" id="CAJGYO010000005">
    <property type="protein sequence ID" value="CAD6229156.1"/>
    <property type="molecule type" value="Genomic_DNA"/>
</dbReference>
<dbReference type="PANTHER" id="PTHR10894:SF14">
    <property type="entry name" value="EXPRESSED PROTEIN"/>
    <property type="match status" value="1"/>
</dbReference>
<dbReference type="GO" id="GO:0031428">
    <property type="term" value="C:box C/D methylation guide snoRNP complex"/>
    <property type="evidence" value="ECO:0007669"/>
    <property type="project" value="InterPro"/>
</dbReference>
<keyword evidence="3" id="KW-1185">Reference proteome</keyword>
<dbReference type="GO" id="GO:0030515">
    <property type="term" value="F:snoRNA binding"/>
    <property type="evidence" value="ECO:0007669"/>
    <property type="project" value="InterPro"/>
</dbReference>
<feature type="compositionally biased region" description="Basic residues" evidence="1">
    <location>
        <begin position="1"/>
        <end position="16"/>
    </location>
</feature>
<evidence type="ECO:0000313" key="2">
    <source>
        <dbReference type="EMBL" id="CAD6229156.1"/>
    </source>
</evidence>
<dbReference type="GO" id="GO:0032040">
    <property type="term" value="C:small-subunit processome"/>
    <property type="evidence" value="ECO:0007669"/>
    <property type="project" value="InterPro"/>
</dbReference>
<feature type="compositionally biased region" description="Gly residues" evidence="1">
    <location>
        <begin position="86"/>
        <end position="99"/>
    </location>
</feature>
<dbReference type="Proteomes" id="UP000604825">
    <property type="component" value="Unassembled WGS sequence"/>
</dbReference>
<dbReference type="AlphaFoldDB" id="A0A811NPX6"/>
<dbReference type="InterPro" id="IPR045056">
    <property type="entry name" value="Nop56/Nop58"/>
</dbReference>
<accession>A0A811NPX6</accession>
<dbReference type="OrthoDB" id="693130at2759"/>
<feature type="compositionally biased region" description="Basic and acidic residues" evidence="1">
    <location>
        <begin position="17"/>
        <end position="29"/>
    </location>
</feature>
<proteinExistence type="predicted"/>
<sequence>MGKLRLGRRVKRRKDCGRRTDLRGDRESRAVGTKLTTGKKIGRESTAPQRKRAGLTAYVLSKREIDRLEPAQLHAERRRGKEKAAGGTGALGGSRGGGPASPLGCSSIEVHLLESLPLLAVRICFPLPPAIRSAPVRPLQVASLSAGDGFVDNFGIALLLFETPSGFAIFGFFALYLYRPDARESLWANFDMYERARHIVFLEEFQTFDDKSIAINVDTGVNSQLTEMIMKYYRPGHTLVVGNEEYKSIIESSLEIPCLYDGIVVELMWGMQHLMHRLVPGEKSELPKEDRVPMSEGLKMFLSGYGYNVKPEMVNEQIVSAASSLFHCNAVEKKEYPAFLRIGRLFKDLSGIDYKNWGALPLAAAFNIILTHKINDFDEIFFTQDVKLKLLKDADKYKGKINP</sequence>
<gene>
    <name evidence="2" type="ORF">NCGR_LOCUS19772</name>
</gene>
<feature type="region of interest" description="Disordered" evidence="1">
    <location>
        <begin position="71"/>
        <end position="99"/>
    </location>
</feature>
<evidence type="ECO:0000313" key="3">
    <source>
        <dbReference type="Proteomes" id="UP000604825"/>
    </source>
</evidence>